<name>A0A9Q1K243_9CARY</name>
<gene>
    <name evidence="2" type="ORF">Cgig2_009646</name>
</gene>
<accession>A0A9Q1K243</accession>
<feature type="region of interest" description="Disordered" evidence="1">
    <location>
        <begin position="145"/>
        <end position="171"/>
    </location>
</feature>
<dbReference type="AlphaFoldDB" id="A0A9Q1K243"/>
<evidence type="ECO:0000313" key="2">
    <source>
        <dbReference type="EMBL" id="KAJ8435395.1"/>
    </source>
</evidence>
<organism evidence="2 3">
    <name type="scientific">Carnegiea gigantea</name>
    <dbReference type="NCBI Taxonomy" id="171969"/>
    <lineage>
        <taxon>Eukaryota</taxon>
        <taxon>Viridiplantae</taxon>
        <taxon>Streptophyta</taxon>
        <taxon>Embryophyta</taxon>
        <taxon>Tracheophyta</taxon>
        <taxon>Spermatophyta</taxon>
        <taxon>Magnoliopsida</taxon>
        <taxon>eudicotyledons</taxon>
        <taxon>Gunneridae</taxon>
        <taxon>Pentapetalae</taxon>
        <taxon>Caryophyllales</taxon>
        <taxon>Cactineae</taxon>
        <taxon>Cactaceae</taxon>
        <taxon>Cactoideae</taxon>
        <taxon>Echinocereeae</taxon>
        <taxon>Carnegiea</taxon>
    </lineage>
</organism>
<dbReference type="EMBL" id="JAKOGI010000415">
    <property type="protein sequence ID" value="KAJ8435395.1"/>
    <property type="molecule type" value="Genomic_DNA"/>
</dbReference>
<sequence length="171" mass="19187">MRLLKSSFASQEKLSVTICAISMAFPPTHSTREMGNYVRETFTWRWSASRPPRPLRKDFNILCPCFSLAEAEAAAAESGLPEIVQATFYALLLNEMLELSVVHKYTAERMRSLLVGLGWSTFEIWMRIMDEVIRGAQLHRLPDEVEVKGAHDGQGESSRSADPPAPSSDKE</sequence>
<dbReference type="Proteomes" id="UP001153076">
    <property type="component" value="Unassembled WGS sequence"/>
</dbReference>
<feature type="compositionally biased region" description="Basic and acidic residues" evidence="1">
    <location>
        <begin position="145"/>
        <end position="154"/>
    </location>
</feature>
<reference evidence="2" key="1">
    <citation type="submission" date="2022-04" db="EMBL/GenBank/DDBJ databases">
        <title>Carnegiea gigantea Genome sequencing and assembly v2.</title>
        <authorList>
            <person name="Copetti D."/>
            <person name="Sanderson M.J."/>
            <person name="Burquez A."/>
            <person name="Wojciechowski M.F."/>
        </authorList>
    </citation>
    <scope>NUCLEOTIDE SEQUENCE</scope>
    <source>
        <strain evidence="2">SGP5-SGP5p</strain>
        <tissue evidence="2">Aerial part</tissue>
    </source>
</reference>
<protein>
    <submittedName>
        <fullName evidence="2">Uncharacterized protein</fullName>
    </submittedName>
</protein>
<comment type="caution">
    <text evidence="2">The sequence shown here is derived from an EMBL/GenBank/DDBJ whole genome shotgun (WGS) entry which is preliminary data.</text>
</comment>
<evidence type="ECO:0000256" key="1">
    <source>
        <dbReference type="SAM" id="MobiDB-lite"/>
    </source>
</evidence>
<evidence type="ECO:0000313" key="3">
    <source>
        <dbReference type="Proteomes" id="UP001153076"/>
    </source>
</evidence>
<keyword evidence="3" id="KW-1185">Reference proteome</keyword>
<proteinExistence type="predicted"/>